<keyword evidence="3" id="KW-0460">Magnesium</keyword>
<dbReference type="SUPFAM" id="SSF54826">
    <property type="entry name" value="Enolase N-terminal domain-like"/>
    <property type="match status" value="1"/>
</dbReference>
<accession>A0ABV8JFE3</accession>
<dbReference type="InterPro" id="IPR029017">
    <property type="entry name" value="Enolase-like_N"/>
</dbReference>
<dbReference type="Pfam" id="PF02746">
    <property type="entry name" value="MR_MLE_N"/>
    <property type="match status" value="1"/>
</dbReference>
<dbReference type="SMART" id="SM00922">
    <property type="entry name" value="MR_MLE"/>
    <property type="match status" value="1"/>
</dbReference>
<dbReference type="InterPro" id="IPR013342">
    <property type="entry name" value="Mandelate_racemase_C"/>
</dbReference>
<reference evidence="6" key="1">
    <citation type="journal article" date="2019" name="Int. J. Syst. Evol. Microbiol.">
        <title>The Global Catalogue of Microorganisms (GCM) 10K type strain sequencing project: providing services to taxonomists for standard genome sequencing and annotation.</title>
        <authorList>
            <consortium name="The Broad Institute Genomics Platform"/>
            <consortium name="The Broad Institute Genome Sequencing Center for Infectious Disease"/>
            <person name="Wu L."/>
            <person name="Ma J."/>
        </authorList>
    </citation>
    <scope>NUCLEOTIDE SEQUENCE [LARGE SCALE GENOMIC DNA]</scope>
    <source>
        <strain evidence="6">IBRC-M 10813</strain>
    </source>
</reference>
<dbReference type="InterPro" id="IPR013341">
    <property type="entry name" value="Mandelate_racemase_N_dom"/>
</dbReference>
<evidence type="ECO:0000256" key="2">
    <source>
        <dbReference type="ARBA" id="ARBA00022723"/>
    </source>
</evidence>
<dbReference type="InterPro" id="IPR029065">
    <property type="entry name" value="Enolase_C-like"/>
</dbReference>
<dbReference type="InterPro" id="IPR046945">
    <property type="entry name" value="RHMD-like"/>
</dbReference>
<evidence type="ECO:0000256" key="3">
    <source>
        <dbReference type="ARBA" id="ARBA00022842"/>
    </source>
</evidence>
<protein>
    <submittedName>
        <fullName evidence="5">Mandelate racemase/muconate lactonizing enzyme family protein</fullName>
    </submittedName>
</protein>
<keyword evidence="6" id="KW-1185">Reference proteome</keyword>
<comment type="cofactor">
    <cofactor evidence="1">
        <name>Mg(2+)</name>
        <dbReference type="ChEBI" id="CHEBI:18420"/>
    </cofactor>
</comment>
<dbReference type="SUPFAM" id="SSF51604">
    <property type="entry name" value="Enolase C-terminal domain-like"/>
    <property type="match status" value="1"/>
</dbReference>
<evidence type="ECO:0000313" key="5">
    <source>
        <dbReference type="EMBL" id="MFC4077163.1"/>
    </source>
</evidence>
<dbReference type="Gene3D" id="3.30.390.10">
    <property type="entry name" value="Enolase-like, N-terminal domain"/>
    <property type="match status" value="1"/>
</dbReference>
<dbReference type="PANTHER" id="PTHR13794">
    <property type="entry name" value="ENOLASE SUPERFAMILY, MANDELATE RACEMASE"/>
    <property type="match status" value="1"/>
</dbReference>
<dbReference type="PANTHER" id="PTHR13794:SF58">
    <property type="entry name" value="MITOCHONDRIAL ENOLASE SUPERFAMILY MEMBER 1"/>
    <property type="match status" value="1"/>
</dbReference>
<organism evidence="5 6">
    <name type="scientific">Salinithrix halophila</name>
    <dbReference type="NCBI Taxonomy" id="1485204"/>
    <lineage>
        <taxon>Bacteria</taxon>
        <taxon>Bacillati</taxon>
        <taxon>Bacillota</taxon>
        <taxon>Bacilli</taxon>
        <taxon>Bacillales</taxon>
        <taxon>Thermoactinomycetaceae</taxon>
        <taxon>Salinithrix</taxon>
    </lineage>
</organism>
<dbReference type="Proteomes" id="UP001595843">
    <property type="component" value="Unassembled WGS sequence"/>
</dbReference>
<dbReference type="Pfam" id="PF13378">
    <property type="entry name" value="MR_MLE_C"/>
    <property type="match status" value="1"/>
</dbReference>
<evidence type="ECO:0000313" key="6">
    <source>
        <dbReference type="Proteomes" id="UP001595843"/>
    </source>
</evidence>
<keyword evidence="2" id="KW-0479">Metal-binding</keyword>
<gene>
    <name evidence="5" type="ORF">ACFOUO_10085</name>
</gene>
<comment type="caution">
    <text evidence="5">The sequence shown here is derived from an EMBL/GenBank/DDBJ whole genome shotgun (WGS) entry which is preliminary data.</text>
</comment>
<sequence>MIIEQVETFPLFYRLKEPYGDANGYKAYRTAFLFRVRTRSGIEGWGECTDWLPTLEKGFRERIIPYLVGKNAANRSQLVTHIMKWHPRSAAGVSMALTEIVARYAGLSVCDLWGGLQRRNVPVYASFQSYTDRPDWIAQSLAMVKKAVAEGYHQVKVKVGGRPLKEDDQHISSLVDCLRGTDVEVAIDANQSYDAATALRWNRFFQRWDQWLWFEEPLPLDQIRDYHLLRSRTVIPVAGGENLSGTRQFLPAVREGAFDLLQPDLLHVGGVDALRDTLQLARYHGLRASPHAFDGALSRWYAILAQACLTPWSKMNHPSIEPVEWDGMDNPFSSLLSVQPVAGTVSIPQGPGIGAEWDMEKLEKYRWDGSIYR</sequence>
<proteinExistence type="predicted"/>
<evidence type="ECO:0000259" key="4">
    <source>
        <dbReference type="SMART" id="SM00922"/>
    </source>
</evidence>
<dbReference type="SFLD" id="SFLDS00001">
    <property type="entry name" value="Enolase"/>
    <property type="match status" value="1"/>
</dbReference>
<evidence type="ECO:0000256" key="1">
    <source>
        <dbReference type="ARBA" id="ARBA00001946"/>
    </source>
</evidence>
<dbReference type="EMBL" id="JBHSAP010000009">
    <property type="protein sequence ID" value="MFC4077163.1"/>
    <property type="molecule type" value="Genomic_DNA"/>
</dbReference>
<feature type="domain" description="Mandelate racemase/muconate lactonizing enzyme C-terminal" evidence="4">
    <location>
        <begin position="137"/>
        <end position="236"/>
    </location>
</feature>
<dbReference type="Gene3D" id="3.20.20.120">
    <property type="entry name" value="Enolase-like C-terminal domain"/>
    <property type="match status" value="1"/>
</dbReference>
<name>A0ABV8JFE3_9BACL</name>
<dbReference type="SFLD" id="SFLDG00179">
    <property type="entry name" value="mandelate_racemase"/>
    <property type="match status" value="1"/>
</dbReference>
<dbReference type="InterPro" id="IPR036849">
    <property type="entry name" value="Enolase-like_C_sf"/>
</dbReference>
<dbReference type="RefSeq" id="WP_380704738.1">
    <property type="nucleotide sequence ID" value="NZ_JBHSAP010000009.1"/>
</dbReference>
<dbReference type="CDD" id="cd03316">
    <property type="entry name" value="MR_like"/>
    <property type="match status" value="1"/>
</dbReference>